<evidence type="ECO:0000259" key="3">
    <source>
        <dbReference type="PROSITE" id="PS51831"/>
    </source>
</evidence>
<keyword evidence="1" id="KW-0378">Hydrolase</keyword>
<feature type="domain" description="HD" evidence="3">
    <location>
        <begin position="70"/>
        <end position="190"/>
    </location>
</feature>
<dbReference type="InterPro" id="IPR023023">
    <property type="entry name" value="dNTPase_2"/>
</dbReference>
<evidence type="ECO:0000313" key="4">
    <source>
        <dbReference type="EMBL" id="SVA42547.1"/>
    </source>
</evidence>
<reference evidence="4" key="1">
    <citation type="submission" date="2018-05" db="EMBL/GenBank/DDBJ databases">
        <authorList>
            <person name="Lanie J.A."/>
            <person name="Ng W.-L."/>
            <person name="Kazmierczak K.M."/>
            <person name="Andrzejewski T.M."/>
            <person name="Davidsen T.M."/>
            <person name="Wayne K.J."/>
            <person name="Tettelin H."/>
            <person name="Glass J.I."/>
            <person name="Rusch D."/>
            <person name="Podicherti R."/>
            <person name="Tsui H.-C.T."/>
            <person name="Winkler M.E."/>
        </authorList>
    </citation>
    <scope>NUCLEOTIDE SEQUENCE</scope>
</reference>
<dbReference type="AlphaFoldDB" id="A0A381VSE2"/>
<dbReference type="GO" id="GO:0016793">
    <property type="term" value="F:triphosphoric monoester hydrolase activity"/>
    <property type="evidence" value="ECO:0007669"/>
    <property type="project" value="InterPro"/>
</dbReference>
<name>A0A381VSE2_9ZZZZ</name>
<proteinExistence type="inferred from homology"/>
<evidence type="ECO:0000256" key="1">
    <source>
        <dbReference type="ARBA" id="ARBA00022801"/>
    </source>
</evidence>
<dbReference type="CDD" id="cd00077">
    <property type="entry name" value="HDc"/>
    <property type="match status" value="1"/>
</dbReference>
<dbReference type="SMART" id="SM00471">
    <property type="entry name" value="HDc"/>
    <property type="match status" value="1"/>
</dbReference>
<protein>
    <recommendedName>
        <fullName evidence="3">HD domain-containing protein</fullName>
    </recommendedName>
</protein>
<dbReference type="InterPro" id="IPR026875">
    <property type="entry name" value="PHydrolase_assoc_dom"/>
</dbReference>
<dbReference type="EMBL" id="UINC01009489">
    <property type="protein sequence ID" value="SVA42547.1"/>
    <property type="molecule type" value="Genomic_DNA"/>
</dbReference>
<evidence type="ECO:0000256" key="2">
    <source>
        <dbReference type="SAM" id="MobiDB-lite"/>
    </source>
</evidence>
<dbReference type="NCBIfam" id="TIGR01353">
    <property type="entry name" value="dGTP_triPase"/>
    <property type="match status" value="1"/>
</dbReference>
<dbReference type="Pfam" id="PF13286">
    <property type="entry name" value="HD_assoc"/>
    <property type="match status" value="1"/>
</dbReference>
<dbReference type="PANTHER" id="PTHR35795:SF1">
    <property type="entry name" value="BIS(5'-NUCLEOSYL)-TETRAPHOSPHATASE, SYMMETRICAL"/>
    <property type="match status" value="1"/>
</dbReference>
<sequence length="349" mass="39535">MRLDEMEGSLSPFATKSGASRGRVIEEEPPRLRTEFQRDRDRVIHCKAFRRIKHKTQVFIAPQGDHYVTRLTHTLEVSQIARTIARALNLNEDLTEAIALAHDMGHTPFGHIGEDELGKIHPEGFRHNHQSLRIVDRLEKDGKGLNLTWEVRQGILHHSKPRGDFLDPGLVDDLSLEAQVLRISDAVAYLNHDLLDAFRAGILTEGTLPEGVKDVLGRRHSERVNSMITDIVETSWGATGEIEVSATPVISMSKAVREAVNSLREYMFHNVYVPEDEGEEGRSARKIIALLFEHFHRNKDLMPEEYKLRSESPDQAVVDYISGMTDQYAIRTAESIVPGISLIFRERVI</sequence>
<gene>
    <name evidence="4" type="ORF">METZ01_LOCUS95401</name>
</gene>
<dbReference type="PANTHER" id="PTHR35795">
    <property type="entry name" value="SLR1885 PROTEIN"/>
    <property type="match status" value="1"/>
</dbReference>
<dbReference type="Gene3D" id="1.10.3210.10">
    <property type="entry name" value="Hypothetical protein af1432"/>
    <property type="match status" value="1"/>
</dbReference>
<dbReference type="InterPro" id="IPR006261">
    <property type="entry name" value="dGTPase"/>
</dbReference>
<dbReference type="InterPro" id="IPR003607">
    <property type="entry name" value="HD/PDEase_dom"/>
</dbReference>
<dbReference type="InterPro" id="IPR006674">
    <property type="entry name" value="HD_domain"/>
</dbReference>
<accession>A0A381VSE2</accession>
<dbReference type="HAMAP" id="MF_01212">
    <property type="entry name" value="dGTPase_type2"/>
    <property type="match status" value="1"/>
</dbReference>
<dbReference type="SUPFAM" id="SSF109604">
    <property type="entry name" value="HD-domain/PDEase-like"/>
    <property type="match status" value="1"/>
</dbReference>
<dbReference type="Pfam" id="PF01966">
    <property type="entry name" value="HD"/>
    <property type="match status" value="1"/>
</dbReference>
<dbReference type="PROSITE" id="PS51831">
    <property type="entry name" value="HD"/>
    <property type="match status" value="1"/>
</dbReference>
<organism evidence="4">
    <name type="scientific">marine metagenome</name>
    <dbReference type="NCBI Taxonomy" id="408172"/>
    <lineage>
        <taxon>unclassified sequences</taxon>
        <taxon>metagenomes</taxon>
        <taxon>ecological metagenomes</taxon>
    </lineage>
</organism>
<dbReference type="NCBIfam" id="NF002327">
    <property type="entry name" value="PRK01286.1-2"/>
    <property type="match status" value="1"/>
</dbReference>
<dbReference type="InterPro" id="IPR051094">
    <property type="entry name" value="Diverse_Catalytic_Enzymes"/>
</dbReference>
<feature type="region of interest" description="Disordered" evidence="2">
    <location>
        <begin position="1"/>
        <end position="28"/>
    </location>
</feature>